<keyword evidence="5" id="KW-0408">Iron</keyword>
<dbReference type="GO" id="GO:0051539">
    <property type="term" value="F:4 iron, 4 sulfur cluster binding"/>
    <property type="evidence" value="ECO:0007669"/>
    <property type="project" value="UniProtKB-KW"/>
</dbReference>
<keyword evidence="7" id="KW-0694">RNA-binding</keyword>
<organism evidence="9 10">
    <name type="scientific">Peptoanaerobacter stomatis</name>
    <dbReference type="NCBI Taxonomy" id="796937"/>
    <lineage>
        <taxon>Bacteria</taxon>
        <taxon>Bacillati</taxon>
        <taxon>Bacillota</taxon>
        <taxon>Clostridia</taxon>
        <taxon>Peptostreptococcales</taxon>
        <taxon>Filifactoraceae</taxon>
        <taxon>Peptoanaerobacter</taxon>
    </lineage>
</organism>
<dbReference type="GO" id="GO:0003723">
    <property type="term" value="F:RNA binding"/>
    <property type="evidence" value="ECO:0007669"/>
    <property type="project" value="UniProtKB-UniRule"/>
</dbReference>
<evidence type="ECO:0000256" key="6">
    <source>
        <dbReference type="ARBA" id="ARBA00023014"/>
    </source>
</evidence>
<dbReference type="AlphaFoldDB" id="G9WYU4"/>
<dbReference type="HOGENOM" id="CLU_057482_0_0_9"/>
<proteinExistence type="predicted"/>
<dbReference type="Proteomes" id="UP000006437">
    <property type="component" value="Unassembled WGS sequence"/>
</dbReference>
<dbReference type="InterPro" id="IPR006638">
    <property type="entry name" value="Elp3/MiaA/NifB-like_rSAM"/>
</dbReference>
<comment type="caution">
    <text evidence="9">The sequence shown here is derived from an EMBL/GenBank/DDBJ whole genome shotgun (WGS) entry which is preliminary data.</text>
</comment>
<dbReference type="InterPro" id="IPR023404">
    <property type="entry name" value="rSAM_horseshoe"/>
</dbReference>
<dbReference type="SMART" id="SM00729">
    <property type="entry name" value="Elp3"/>
    <property type="match status" value="1"/>
</dbReference>
<dbReference type="SFLD" id="SFLDG01086">
    <property type="entry name" value="elongater_protein-like"/>
    <property type="match status" value="1"/>
</dbReference>
<evidence type="ECO:0000256" key="1">
    <source>
        <dbReference type="ARBA" id="ARBA00001966"/>
    </source>
</evidence>
<evidence type="ECO:0000313" key="9">
    <source>
        <dbReference type="EMBL" id="EHL16276.1"/>
    </source>
</evidence>
<sequence length="342" mass="39066">MKKTASVFIPHYGCPNDCVFCNQVKISGKTTNLDYVAIEKDIIRDISTIDEKDTAEIAFFGGSFTAIEGEVQEICLSLANNLRKKLNRDIKIKLSTRPDSIDEKIIDRLLKYKVDTVELGVQSLDDEVLFFSNRGHNSEQVFKASQLIKHANISLGLQIMIGLPNDTKEKLYNTIEKVISIKPDIARIYPVLVIKDTQLEHMYRQGIYKAMELDEAIDLSAYMYKKFENSGINVIRIGLQATDNINFDKDVVAGPFHSAFGELVLNKIYRDKIEQILLEENFAQKTVVIKSHKKYISKILGNKKKNYNYFKDKYGISIKIETSQDDIIDIMGRRFSDKSVLQ</sequence>
<feature type="domain" description="Radical SAM core" evidence="8">
    <location>
        <begin position="1"/>
        <end position="226"/>
    </location>
</feature>
<evidence type="ECO:0000256" key="5">
    <source>
        <dbReference type="ARBA" id="ARBA00023004"/>
    </source>
</evidence>
<protein>
    <recommendedName>
        <fullName evidence="8">Radical SAM core domain-containing protein</fullName>
    </recommendedName>
</protein>
<keyword evidence="2" id="KW-0004">4Fe-4S</keyword>
<dbReference type="PATRIC" id="fig|796937.3.peg.538"/>
<evidence type="ECO:0000256" key="7">
    <source>
        <dbReference type="PROSITE-ProRule" id="PRU00117"/>
    </source>
</evidence>
<dbReference type="GO" id="GO:0003824">
    <property type="term" value="F:catalytic activity"/>
    <property type="evidence" value="ECO:0007669"/>
    <property type="project" value="InterPro"/>
</dbReference>
<reference evidence="9 10" key="1">
    <citation type="submission" date="2011-08" db="EMBL/GenBank/DDBJ databases">
        <title>The Genome Sequence of Eubacteriaceae bacterium ACC19a.</title>
        <authorList>
            <consortium name="The Broad Institute Genome Sequencing Platform"/>
            <person name="Earl A."/>
            <person name="Ward D."/>
            <person name="Feldgarden M."/>
            <person name="Gevers D."/>
            <person name="Sizova M."/>
            <person name="Hazen A."/>
            <person name="Epstein S."/>
            <person name="Young S.K."/>
            <person name="Zeng Q."/>
            <person name="Gargeya S."/>
            <person name="Fitzgerald M."/>
            <person name="Haas B."/>
            <person name="Abouelleil A."/>
            <person name="Alvarado L."/>
            <person name="Arachchi H.M."/>
            <person name="Berlin A."/>
            <person name="Brown A."/>
            <person name="Chapman S.B."/>
            <person name="Chen Z."/>
            <person name="Dunbar C."/>
            <person name="Freedman E."/>
            <person name="Gearin G."/>
            <person name="Gellesch M."/>
            <person name="Goldberg J."/>
            <person name="Griggs A."/>
            <person name="Gujja S."/>
            <person name="Heiman D."/>
            <person name="Howarth C."/>
            <person name="Larson L."/>
            <person name="Lui A."/>
            <person name="MacDonald P.J.P."/>
            <person name="Montmayeur A."/>
            <person name="Murphy C."/>
            <person name="Neiman D."/>
            <person name="Pearson M."/>
            <person name="Priest M."/>
            <person name="Roberts A."/>
            <person name="Saif S."/>
            <person name="Shea T."/>
            <person name="Shenoy N."/>
            <person name="Sisk P."/>
            <person name="Stolte C."/>
            <person name="Sykes S."/>
            <person name="Wortman J."/>
            <person name="Nusbaum C."/>
            <person name="Birren B."/>
        </authorList>
    </citation>
    <scope>NUCLEOTIDE SEQUENCE [LARGE SCALE GENOMIC DNA]</scope>
    <source>
        <strain evidence="9 10">ACC19a</strain>
    </source>
</reference>
<dbReference type="PANTHER" id="PTHR11135:SF0">
    <property type="entry name" value="ELONGATOR COMPLEX PROTEIN 3"/>
    <property type="match status" value="1"/>
</dbReference>
<dbReference type="Pfam" id="PF16199">
    <property type="entry name" value="Radical_SAM_C"/>
    <property type="match status" value="1"/>
</dbReference>
<gene>
    <name evidence="9" type="ORF">HMPREF9629_01345</name>
</gene>
<name>G9WYU4_9FIRM</name>
<dbReference type="GO" id="GO:0005737">
    <property type="term" value="C:cytoplasm"/>
    <property type="evidence" value="ECO:0007669"/>
    <property type="project" value="TreeGrafter"/>
</dbReference>
<dbReference type="GO" id="GO:0002926">
    <property type="term" value="P:tRNA wobble base 5-methoxycarbonylmethyl-2-thiouridinylation"/>
    <property type="evidence" value="ECO:0007669"/>
    <property type="project" value="TreeGrafter"/>
</dbReference>
<dbReference type="SFLD" id="SFLDS00029">
    <property type="entry name" value="Radical_SAM"/>
    <property type="match status" value="1"/>
</dbReference>
<dbReference type="EMBL" id="AFZE01000004">
    <property type="protein sequence ID" value="EHL16276.1"/>
    <property type="molecule type" value="Genomic_DNA"/>
</dbReference>
<dbReference type="Gene3D" id="3.80.30.20">
    <property type="entry name" value="tm_1862 like domain"/>
    <property type="match status" value="1"/>
</dbReference>
<dbReference type="PANTHER" id="PTHR11135">
    <property type="entry name" value="HISTONE ACETYLTRANSFERASE-RELATED"/>
    <property type="match status" value="1"/>
</dbReference>
<dbReference type="InterPro" id="IPR032432">
    <property type="entry name" value="Radical_SAM_C"/>
</dbReference>
<comment type="cofactor">
    <cofactor evidence="1">
        <name>[4Fe-4S] cluster</name>
        <dbReference type="ChEBI" id="CHEBI:49883"/>
    </cofactor>
</comment>
<evidence type="ECO:0000313" key="10">
    <source>
        <dbReference type="Proteomes" id="UP000006437"/>
    </source>
</evidence>
<accession>G9WYU4</accession>
<evidence type="ECO:0000256" key="4">
    <source>
        <dbReference type="ARBA" id="ARBA00022723"/>
    </source>
</evidence>
<keyword evidence="3" id="KW-0949">S-adenosyl-L-methionine</keyword>
<keyword evidence="6" id="KW-0411">Iron-sulfur</keyword>
<dbReference type="InterPro" id="IPR007197">
    <property type="entry name" value="rSAM"/>
</dbReference>
<dbReference type="GO" id="GO:0046872">
    <property type="term" value="F:metal ion binding"/>
    <property type="evidence" value="ECO:0007669"/>
    <property type="project" value="UniProtKB-KW"/>
</dbReference>
<evidence type="ECO:0000256" key="3">
    <source>
        <dbReference type="ARBA" id="ARBA00022691"/>
    </source>
</evidence>
<dbReference type="BioCyc" id="EBAC796937-HMP:GMGH-1350-MONOMER"/>
<evidence type="ECO:0000256" key="2">
    <source>
        <dbReference type="ARBA" id="ARBA00022485"/>
    </source>
</evidence>
<dbReference type="SUPFAM" id="SSF102114">
    <property type="entry name" value="Radical SAM enzymes"/>
    <property type="match status" value="1"/>
</dbReference>
<dbReference type="PROSITE" id="PS50084">
    <property type="entry name" value="KH_TYPE_1"/>
    <property type="match status" value="1"/>
</dbReference>
<dbReference type="InterPro" id="IPR039661">
    <property type="entry name" value="ELP3"/>
</dbReference>
<dbReference type="CDD" id="cd01335">
    <property type="entry name" value="Radical_SAM"/>
    <property type="match status" value="1"/>
</dbReference>
<dbReference type="RefSeq" id="WP_009525578.1">
    <property type="nucleotide sequence ID" value="NZ_JH414553.1"/>
</dbReference>
<dbReference type="Pfam" id="PF04055">
    <property type="entry name" value="Radical_SAM"/>
    <property type="match status" value="1"/>
</dbReference>
<dbReference type="PROSITE" id="PS51918">
    <property type="entry name" value="RADICAL_SAM"/>
    <property type="match status" value="1"/>
</dbReference>
<dbReference type="SFLD" id="SFLDG01082">
    <property type="entry name" value="B12-binding_domain_containing"/>
    <property type="match status" value="1"/>
</dbReference>
<evidence type="ECO:0000259" key="8">
    <source>
        <dbReference type="PROSITE" id="PS51918"/>
    </source>
</evidence>
<keyword evidence="4" id="KW-0479">Metal-binding</keyword>
<dbReference type="InterPro" id="IPR058240">
    <property type="entry name" value="rSAM_sf"/>
</dbReference>